<evidence type="ECO:0000313" key="2">
    <source>
        <dbReference type="Proteomes" id="UP000319627"/>
    </source>
</evidence>
<evidence type="ECO:0000313" key="1">
    <source>
        <dbReference type="EMBL" id="TWH63880.1"/>
    </source>
</evidence>
<gene>
    <name evidence="1" type="ORF">LX59_03044</name>
</gene>
<sequence length="94" mass="10720">MADKEQDKRKINYRGLILEAIKLIASEREIPRGTEKDLVQDFLGFHRVGNYEDRIPATRECKIVLEHVFKYGRADIVMYHSDGSASVIEAKGGL</sequence>
<dbReference type="Proteomes" id="UP000319627">
    <property type="component" value="Unassembled WGS sequence"/>
</dbReference>
<name>A0A562HYN9_9GAMM</name>
<dbReference type="RefSeq" id="WP_144573305.1">
    <property type="nucleotide sequence ID" value="NZ_VLKG01000017.1"/>
</dbReference>
<dbReference type="AlphaFoldDB" id="A0A562HYN9"/>
<organism evidence="1 2">
    <name type="scientific">Azomonas agilis</name>
    <dbReference type="NCBI Taxonomy" id="116849"/>
    <lineage>
        <taxon>Bacteria</taxon>
        <taxon>Pseudomonadati</taxon>
        <taxon>Pseudomonadota</taxon>
        <taxon>Gammaproteobacteria</taxon>
        <taxon>Pseudomonadales</taxon>
        <taxon>Pseudomonadaceae</taxon>
        <taxon>Azomonas</taxon>
    </lineage>
</organism>
<reference evidence="1 2" key="1">
    <citation type="submission" date="2019-07" db="EMBL/GenBank/DDBJ databases">
        <title>Genomic Encyclopedia of Type Strains, Phase I: the one thousand microbial genomes (KMG-I) project.</title>
        <authorList>
            <person name="Kyrpides N."/>
        </authorList>
    </citation>
    <scope>NUCLEOTIDE SEQUENCE [LARGE SCALE GENOMIC DNA]</scope>
    <source>
        <strain evidence="1 2">DSM 375</strain>
    </source>
</reference>
<comment type="caution">
    <text evidence="1">The sequence shown here is derived from an EMBL/GenBank/DDBJ whole genome shotgun (WGS) entry which is preliminary data.</text>
</comment>
<accession>A0A562HYN9</accession>
<dbReference type="EMBL" id="VLKG01000017">
    <property type="protein sequence ID" value="TWH63880.1"/>
    <property type="molecule type" value="Genomic_DNA"/>
</dbReference>
<dbReference type="OrthoDB" id="7041825at2"/>
<proteinExistence type="predicted"/>
<keyword evidence="2" id="KW-1185">Reference proteome</keyword>
<protein>
    <submittedName>
        <fullName evidence="1">Uncharacterized protein</fullName>
    </submittedName>
</protein>